<dbReference type="AlphaFoldDB" id="A0A0M3AVF7"/>
<gene>
    <name evidence="1" type="ORF">YP76_03840</name>
</gene>
<name>A0A0M3AVF7_9SPHN</name>
<keyword evidence="2" id="KW-1185">Reference proteome</keyword>
<dbReference type="RefSeq" id="WP_046762241.1">
    <property type="nucleotide sequence ID" value="NZ_LBIC01000001.1"/>
</dbReference>
<dbReference type="Pfam" id="PF20289">
    <property type="entry name" value="MComp1"/>
    <property type="match status" value="1"/>
</dbReference>
<evidence type="ECO:0000313" key="2">
    <source>
        <dbReference type="Proteomes" id="UP000033874"/>
    </source>
</evidence>
<proteinExistence type="predicted"/>
<comment type="caution">
    <text evidence="1">The sequence shown here is derived from an EMBL/GenBank/DDBJ whole genome shotgun (WGS) entry which is preliminary data.</text>
</comment>
<accession>A0A0M3AVF7</accession>
<evidence type="ECO:0000313" key="1">
    <source>
        <dbReference type="EMBL" id="KKW93805.1"/>
    </source>
</evidence>
<protein>
    <submittedName>
        <fullName evidence="1">Uncharacterized protein</fullName>
    </submittedName>
</protein>
<dbReference type="EMBL" id="LBIC01000001">
    <property type="protein sequence ID" value="KKW93805.1"/>
    <property type="molecule type" value="Genomic_DNA"/>
</dbReference>
<dbReference type="STRING" id="56193.YP76_03840"/>
<reference evidence="1 2" key="1">
    <citation type="submission" date="2015-04" db="EMBL/GenBank/DDBJ databases">
        <title>Genome sequence of aromatic hydrocarbons-degrading Sphingobium chungbukense DJ77.</title>
        <authorList>
            <person name="Kim Y.-C."/>
            <person name="Chae J.-C."/>
        </authorList>
    </citation>
    <scope>NUCLEOTIDE SEQUENCE [LARGE SCALE GENOMIC DNA]</scope>
    <source>
        <strain evidence="1 2">DJ77</strain>
    </source>
</reference>
<dbReference type="InterPro" id="IPR046905">
    <property type="entry name" value="ABC-3C_MC1"/>
</dbReference>
<dbReference type="PATRIC" id="fig|56193.3.peg.786"/>
<sequence length="214" mass="23597">MTPDILREKLVHSADLLGWPSSDVPAFVSDHFRGRADDPRSGLPKGSFGLRLGAYPVLVAPITLADVEDMKRALRGLHSQMVIARSYMLPEEVINAHIMLCATDTVGSADWRQLVDLAERDETVCRKIIWIPQEDSLEATYNAFVARTFLATPWLAAETKLDAPLDRNQGLAQRTLVQHGLADAVADRWVALAEQFGADPDTLVAQLVQARSEV</sequence>
<organism evidence="1 2">
    <name type="scientific">Sphingobium chungbukense</name>
    <dbReference type="NCBI Taxonomy" id="56193"/>
    <lineage>
        <taxon>Bacteria</taxon>
        <taxon>Pseudomonadati</taxon>
        <taxon>Pseudomonadota</taxon>
        <taxon>Alphaproteobacteria</taxon>
        <taxon>Sphingomonadales</taxon>
        <taxon>Sphingomonadaceae</taxon>
        <taxon>Sphingobium</taxon>
    </lineage>
</organism>
<dbReference type="Proteomes" id="UP000033874">
    <property type="component" value="Unassembled WGS sequence"/>
</dbReference>